<dbReference type="GO" id="GO:0009100">
    <property type="term" value="P:glycoprotein metabolic process"/>
    <property type="evidence" value="ECO:0007669"/>
    <property type="project" value="UniProtKB-ARBA"/>
</dbReference>
<reference evidence="2" key="1">
    <citation type="submission" date="2021-08" db="EMBL/GenBank/DDBJ databases">
        <title>Prevotella lacticifex sp. nov., isolated from rumen of cow.</title>
        <authorList>
            <person name="Shinkai T."/>
            <person name="Ikeyama N."/>
            <person name="Kumagai M."/>
            <person name="Ohmori H."/>
            <person name="Sakamoto M."/>
            <person name="Ohkuma M."/>
            <person name="Mitsumori M."/>
        </authorList>
    </citation>
    <scope>NUCLEOTIDE SEQUENCE</scope>
    <source>
        <strain evidence="2">JCM 8259</strain>
    </source>
</reference>
<evidence type="ECO:0000313" key="2">
    <source>
        <dbReference type="EMBL" id="GJG32498.1"/>
    </source>
</evidence>
<dbReference type="Pfam" id="PF04991">
    <property type="entry name" value="LicD"/>
    <property type="match status" value="1"/>
</dbReference>
<evidence type="ECO:0000313" key="3">
    <source>
        <dbReference type="Proteomes" id="UP000887097"/>
    </source>
</evidence>
<dbReference type="PANTHER" id="PTHR13627:SF31">
    <property type="entry name" value="RIBITOL 5-PHOSPHATE TRANSFERASE FKRP"/>
    <property type="match status" value="1"/>
</dbReference>
<dbReference type="RefSeq" id="WP_013063781.1">
    <property type="nucleotide sequence ID" value="NZ_BPTT01000001.1"/>
</dbReference>
<feature type="domain" description="LicD/FKTN/FKRP nucleotidyltransferase" evidence="1">
    <location>
        <begin position="52"/>
        <end position="131"/>
    </location>
</feature>
<protein>
    <recommendedName>
        <fullName evidence="1">LicD/FKTN/FKRP nucleotidyltransferase domain-containing protein</fullName>
    </recommendedName>
</protein>
<dbReference type="AlphaFoldDB" id="A0AA37I1R0"/>
<gene>
    <name evidence="2" type="ORF">PRMUPPPA20_06070</name>
</gene>
<evidence type="ECO:0000259" key="1">
    <source>
        <dbReference type="Pfam" id="PF04991"/>
    </source>
</evidence>
<dbReference type="EMBL" id="BPTT01000001">
    <property type="protein sequence ID" value="GJG32498.1"/>
    <property type="molecule type" value="Genomic_DNA"/>
</dbReference>
<dbReference type="OMA" id="ENDITFW"/>
<dbReference type="GeneID" id="31499645"/>
<proteinExistence type="predicted"/>
<dbReference type="PANTHER" id="PTHR13627">
    <property type="entry name" value="FUKUTIN RELATED PROTEIN"/>
    <property type="match status" value="1"/>
</dbReference>
<organism evidence="2 3">
    <name type="scientific">Xylanibacter ruminicola</name>
    <name type="common">Prevotella ruminicola</name>
    <dbReference type="NCBI Taxonomy" id="839"/>
    <lineage>
        <taxon>Bacteria</taxon>
        <taxon>Pseudomonadati</taxon>
        <taxon>Bacteroidota</taxon>
        <taxon>Bacteroidia</taxon>
        <taxon>Bacteroidales</taxon>
        <taxon>Prevotellaceae</taxon>
        <taxon>Xylanibacter</taxon>
    </lineage>
</organism>
<comment type="caution">
    <text evidence="2">The sequence shown here is derived from an EMBL/GenBank/DDBJ whole genome shotgun (WGS) entry which is preliminary data.</text>
</comment>
<dbReference type="InterPro" id="IPR007074">
    <property type="entry name" value="LicD/FKTN/FKRP_NTP_transf"/>
</dbReference>
<dbReference type="InterPro" id="IPR052613">
    <property type="entry name" value="LicD_transferase"/>
</dbReference>
<dbReference type="Proteomes" id="UP000887097">
    <property type="component" value="Unassembled WGS sequence"/>
</dbReference>
<sequence length="228" mass="27206">MIKELLDLLSLGYYSKYRNNRVLLKQSSLMHEFGLEILDLFHRISLEQKKAIWLEFGTLLGAYRNHSFIKYDYDMDLGMYQDQYDLDFENTLIMSGFKKKHFFYQYRDGGRFLTEVTWEYKGFQIDIFLCTSDNGERHVFCYDKQNDESFAQNKWMFREYTIPEACPLVKLDLAGMECNAPADPKKCLETYYGESFMTPIADWTPSEPNKRFKNWFVDKAYGSITRVY</sequence>
<name>A0AA37I1R0_XYLRU</name>
<accession>A0AA37I1R0</accession>